<evidence type="ECO:0000313" key="2">
    <source>
        <dbReference type="Proteomes" id="UP000814033"/>
    </source>
</evidence>
<keyword evidence="2" id="KW-1185">Reference proteome</keyword>
<reference evidence="1" key="2">
    <citation type="journal article" date="2022" name="New Phytol.">
        <title>Evolutionary transition to the ectomycorrhizal habit in the genomes of a hyperdiverse lineage of mushroom-forming fungi.</title>
        <authorList>
            <person name="Looney B."/>
            <person name="Miyauchi S."/>
            <person name="Morin E."/>
            <person name="Drula E."/>
            <person name="Courty P.E."/>
            <person name="Kohler A."/>
            <person name="Kuo A."/>
            <person name="LaButti K."/>
            <person name="Pangilinan J."/>
            <person name="Lipzen A."/>
            <person name="Riley R."/>
            <person name="Andreopoulos W."/>
            <person name="He G."/>
            <person name="Johnson J."/>
            <person name="Nolan M."/>
            <person name="Tritt A."/>
            <person name="Barry K.W."/>
            <person name="Grigoriev I.V."/>
            <person name="Nagy L.G."/>
            <person name="Hibbett D."/>
            <person name="Henrissat B."/>
            <person name="Matheny P.B."/>
            <person name="Labbe J."/>
            <person name="Martin F.M."/>
        </authorList>
    </citation>
    <scope>NUCLEOTIDE SEQUENCE</scope>
    <source>
        <strain evidence="1">FP105234-sp</strain>
    </source>
</reference>
<organism evidence="1 2">
    <name type="scientific">Auriscalpium vulgare</name>
    <dbReference type="NCBI Taxonomy" id="40419"/>
    <lineage>
        <taxon>Eukaryota</taxon>
        <taxon>Fungi</taxon>
        <taxon>Dikarya</taxon>
        <taxon>Basidiomycota</taxon>
        <taxon>Agaricomycotina</taxon>
        <taxon>Agaricomycetes</taxon>
        <taxon>Russulales</taxon>
        <taxon>Auriscalpiaceae</taxon>
        <taxon>Auriscalpium</taxon>
    </lineage>
</organism>
<evidence type="ECO:0000313" key="1">
    <source>
        <dbReference type="EMBL" id="KAI0053559.1"/>
    </source>
</evidence>
<dbReference type="Proteomes" id="UP000814033">
    <property type="component" value="Unassembled WGS sequence"/>
</dbReference>
<gene>
    <name evidence="1" type="ORF">FA95DRAFT_1600707</name>
</gene>
<accession>A0ACB8SAE4</accession>
<reference evidence="1" key="1">
    <citation type="submission" date="2021-02" db="EMBL/GenBank/DDBJ databases">
        <authorList>
            <consortium name="DOE Joint Genome Institute"/>
            <person name="Ahrendt S."/>
            <person name="Looney B.P."/>
            <person name="Miyauchi S."/>
            <person name="Morin E."/>
            <person name="Drula E."/>
            <person name="Courty P.E."/>
            <person name="Chicoki N."/>
            <person name="Fauchery L."/>
            <person name="Kohler A."/>
            <person name="Kuo A."/>
            <person name="Labutti K."/>
            <person name="Pangilinan J."/>
            <person name="Lipzen A."/>
            <person name="Riley R."/>
            <person name="Andreopoulos W."/>
            <person name="He G."/>
            <person name="Johnson J."/>
            <person name="Barry K.W."/>
            <person name="Grigoriev I.V."/>
            <person name="Nagy L."/>
            <person name="Hibbett D."/>
            <person name="Henrissat B."/>
            <person name="Matheny P.B."/>
            <person name="Labbe J."/>
            <person name="Martin F."/>
        </authorList>
    </citation>
    <scope>NUCLEOTIDE SEQUENCE</scope>
    <source>
        <strain evidence="1">FP105234-sp</strain>
    </source>
</reference>
<protein>
    <submittedName>
        <fullName evidence="1">Uncharacterized protein</fullName>
    </submittedName>
</protein>
<sequence length="519" mass="56320">MLATHRAQHATRSPHPPISYPLSPDDALFQHNNLPFSPTSASPNPMSASQKPNRGRRPSIASPMSWLSRTSSSNSNTAPYAAAIKPMRISEPQLAQDLEAKPYQRHRPLGSGAMVVRTPQEALAGSGVTVDYTSDPESIPEDVEEEDKESVYASEDEHEDQHETLPEEKPQELPRTVTPAIPPAYSPPRPTLPLSKSTPTLPLRDGSLRARPTRPPPPPPTASEPVVHTTVVKPTPSPPMSSYFPPVPPLPSHLVPPAPAPPFECILLSSVPNNAIDLNKVIVTLETCTATHRTTLSTLTSRPSHLSDYLQSLFASPHDPDVVTPHSPTSEYSPSESTFNSIFHHHLTASGLLPGSASNVHIFLDRPSALYEHILTFLRSPPNTIDHTTALPHAVQLHTYSTARVETLVTLRDEARYLGLDELARLCTDELLTRHPHAPAHARGASAGSLRSMTTLREEEGEPQPPPVPARDSVASSGSTRSGRSGTGSLRDRPRVPSKERTDVPVQSATLRGRNGTWL</sequence>
<dbReference type="EMBL" id="MU275839">
    <property type="protein sequence ID" value="KAI0053559.1"/>
    <property type="molecule type" value="Genomic_DNA"/>
</dbReference>
<comment type="caution">
    <text evidence="1">The sequence shown here is derived from an EMBL/GenBank/DDBJ whole genome shotgun (WGS) entry which is preliminary data.</text>
</comment>
<name>A0ACB8SAE4_9AGAM</name>
<proteinExistence type="predicted"/>